<name>A0A543AF47_9MICC</name>
<dbReference type="PROSITE" id="PS50889">
    <property type="entry name" value="S4"/>
    <property type="match status" value="1"/>
</dbReference>
<accession>A0A543AF47</accession>
<evidence type="ECO:0000256" key="1">
    <source>
        <dbReference type="PROSITE-ProRule" id="PRU00182"/>
    </source>
</evidence>
<protein>
    <submittedName>
        <fullName evidence="2">Ribosome-associated protein</fullName>
    </submittedName>
</protein>
<dbReference type="InterPro" id="IPR036986">
    <property type="entry name" value="S4_RNA-bd_sf"/>
</dbReference>
<reference evidence="2 3" key="1">
    <citation type="submission" date="2019-06" db="EMBL/GenBank/DDBJ databases">
        <title>Sequencing the genomes of 1000 actinobacteria strains.</title>
        <authorList>
            <person name="Klenk H.-P."/>
        </authorList>
    </citation>
    <scope>NUCLEOTIDE SEQUENCE [LARGE SCALE GENOMIC DNA]</scope>
    <source>
        <strain evidence="2 3">DSM 24083</strain>
    </source>
</reference>
<dbReference type="AlphaFoldDB" id="A0A543AF47"/>
<dbReference type="GO" id="GO:0003723">
    <property type="term" value="F:RNA binding"/>
    <property type="evidence" value="ECO:0007669"/>
    <property type="project" value="UniProtKB-KW"/>
</dbReference>
<organism evidence="2 3">
    <name type="scientific">Enteractinococcus coprophilus</name>
    <dbReference type="NCBI Taxonomy" id="1027633"/>
    <lineage>
        <taxon>Bacteria</taxon>
        <taxon>Bacillati</taxon>
        <taxon>Actinomycetota</taxon>
        <taxon>Actinomycetes</taxon>
        <taxon>Micrococcales</taxon>
        <taxon>Micrococcaceae</taxon>
    </lineage>
</organism>
<dbReference type="Pfam" id="PF13275">
    <property type="entry name" value="S4_2"/>
    <property type="match status" value="1"/>
</dbReference>
<dbReference type="SUPFAM" id="SSF55174">
    <property type="entry name" value="Alpha-L RNA-binding motif"/>
    <property type="match status" value="1"/>
</dbReference>
<dbReference type="EMBL" id="VFOU01000003">
    <property type="protein sequence ID" value="TQL71205.1"/>
    <property type="molecule type" value="Genomic_DNA"/>
</dbReference>
<sequence length="84" mass="9170">MLVGDNRGMSTKSETLAIRDDMIRLGQALKLANVVEDGVEAREAIQAGDIQVNGETETRRGRQLHAGDVITIPELNLDLRIETA</sequence>
<dbReference type="Gene3D" id="3.10.290.10">
    <property type="entry name" value="RNA-binding S4 domain"/>
    <property type="match status" value="1"/>
</dbReference>
<dbReference type="Proteomes" id="UP000319746">
    <property type="component" value="Unassembled WGS sequence"/>
</dbReference>
<evidence type="ECO:0000313" key="3">
    <source>
        <dbReference type="Proteomes" id="UP000319746"/>
    </source>
</evidence>
<gene>
    <name evidence="2" type="ORF">FB556_1674</name>
</gene>
<proteinExistence type="predicted"/>
<comment type="caution">
    <text evidence="2">The sequence shown here is derived from an EMBL/GenBank/DDBJ whole genome shotgun (WGS) entry which is preliminary data.</text>
</comment>
<keyword evidence="1" id="KW-0694">RNA-binding</keyword>
<dbReference type="CDD" id="cd00165">
    <property type="entry name" value="S4"/>
    <property type="match status" value="1"/>
</dbReference>
<keyword evidence="3" id="KW-1185">Reference proteome</keyword>
<evidence type="ECO:0000313" key="2">
    <source>
        <dbReference type="EMBL" id="TQL71205.1"/>
    </source>
</evidence>